<accession>A0A843VUK9</accession>
<evidence type="ECO:0000313" key="2">
    <source>
        <dbReference type="Proteomes" id="UP000652761"/>
    </source>
</evidence>
<dbReference type="Proteomes" id="UP000652761">
    <property type="component" value="Unassembled WGS sequence"/>
</dbReference>
<dbReference type="AlphaFoldDB" id="A0A843VUK9"/>
<protein>
    <submittedName>
        <fullName evidence="1">Uncharacterized protein</fullName>
    </submittedName>
</protein>
<proteinExistence type="predicted"/>
<evidence type="ECO:0000313" key="1">
    <source>
        <dbReference type="EMBL" id="MQM00982.1"/>
    </source>
</evidence>
<gene>
    <name evidence="1" type="ORF">Taro_033730</name>
</gene>
<keyword evidence="2" id="KW-1185">Reference proteome</keyword>
<organism evidence="1 2">
    <name type="scientific">Colocasia esculenta</name>
    <name type="common">Wild taro</name>
    <name type="synonym">Arum esculentum</name>
    <dbReference type="NCBI Taxonomy" id="4460"/>
    <lineage>
        <taxon>Eukaryota</taxon>
        <taxon>Viridiplantae</taxon>
        <taxon>Streptophyta</taxon>
        <taxon>Embryophyta</taxon>
        <taxon>Tracheophyta</taxon>
        <taxon>Spermatophyta</taxon>
        <taxon>Magnoliopsida</taxon>
        <taxon>Liliopsida</taxon>
        <taxon>Araceae</taxon>
        <taxon>Aroideae</taxon>
        <taxon>Colocasieae</taxon>
        <taxon>Colocasia</taxon>
    </lineage>
</organism>
<feature type="non-terminal residue" evidence="1">
    <location>
        <position position="1"/>
    </location>
</feature>
<sequence>MACGGATVPVLPRVVSVASSCVGVCPRAGFALRTFRETSFSLGCSVVSAGMPRIASALVPAALAGVGLVIPTGPCSRGSPPLLSSARGSSSRELGVGRVAEAVLVPCVVSSSESECCELLYPSELRAVFCKSS</sequence>
<comment type="caution">
    <text evidence="1">The sequence shown here is derived from an EMBL/GenBank/DDBJ whole genome shotgun (WGS) entry which is preliminary data.</text>
</comment>
<name>A0A843VUK9_COLES</name>
<reference evidence="1" key="1">
    <citation type="submission" date="2017-07" db="EMBL/GenBank/DDBJ databases">
        <title>Taro Niue Genome Assembly and Annotation.</title>
        <authorList>
            <person name="Atibalentja N."/>
            <person name="Keating K."/>
            <person name="Fields C.J."/>
        </authorList>
    </citation>
    <scope>NUCLEOTIDE SEQUENCE</scope>
    <source>
        <strain evidence="1">Niue_2</strain>
        <tissue evidence="1">Leaf</tissue>
    </source>
</reference>
<dbReference type="EMBL" id="NMUH01002598">
    <property type="protein sequence ID" value="MQM00982.1"/>
    <property type="molecule type" value="Genomic_DNA"/>
</dbReference>